<name>A0A6N7VRA2_9ACTO</name>
<dbReference type="Proteomes" id="UP000470875">
    <property type="component" value="Unassembled WGS sequence"/>
</dbReference>
<accession>A0A6N7VRA2</accession>
<feature type="transmembrane region" description="Helical" evidence="1">
    <location>
        <begin position="14"/>
        <end position="35"/>
    </location>
</feature>
<keyword evidence="3" id="KW-1185">Reference proteome</keyword>
<keyword evidence="1" id="KW-0812">Transmembrane</keyword>
<dbReference type="AlphaFoldDB" id="A0A6N7VRA2"/>
<keyword evidence="1" id="KW-1133">Transmembrane helix</keyword>
<protein>
    <recommendedName>
        <fullName evidence="4">DUF2489 domain-containing protein</fullName>
    </recommendedName>
</protein>
<evidence type="ECO:0000256" key="1">
    <source>
        <dbReference type="SAM" id="Phobius"/>
    </source>
</evidence>
<gene>
    <name evidence="2" type="ORF">FYJ24_05755</name>
</gene>
<dbReference type="EMBL" id="VULO01000006">
    <property type="protein sequence ID" value="MSS84279.1"/>
    <property type="molecule type" value="Genomic_DNA"/>
</dbReference>
<evidence type="ECO:0008006" key="4">
    <source>
        <dbReference type="Google" id="ProtNLM"/>
    </source>
</evidence>
<sequence length="151" mass="16838">MEPSLREPVMYPNWVWVLGGALILFSLIWLLGLIIGYRSSRIRPSTDRTTLSAARRARYERLISEVEEGFETGELSVREAHLAVAAIIRAAATERTGNNIESLTVEEVGLYQQDWPELGQALAWCEEPSFAAIEEARHIADGATWARVVVG</sequence>
<evidence type="ECO:0000313" key="3">
    <source>
        <dbReference type="Proteomes" id="UP000470875"/>
    </source>
</evidence>
<dbReference type="RefSeq" id="WP_154544481.1">
    <property type="nucleotide sequence ID" value="NZ_VULO01000006.1"/>
</dbReference>
<comment type="caution">
    <text evidence="2">The sequence shown here is derived from an EMBL/GenBank/DDBJ whole genome shotgun (WGS) entry which is preliminary data.</text>
</comment>
<organism evidence="2 3">
    <name type="scientific">Scrofimicrobium canadense</name>
    <dbReference type="NCBI Taxonomy" id="2652290"/>
    <lineage>
        <taxon>Bacteria</taxon>
        <taxon>Bacillati</taxon>
        <taxon>Actinomycetota</taxon>
        <taxon>Actinomycetes</taxon>
        <taxon>Actinomycetales</taxon>
        <taxon>Actinomycetaceae</taxon>
        <taxon>Scrofimicrobium</taxon>
    </lineage>
</organism>
<reference evidence="2 3" key="1">
    <citation type="submission" date="2019-08" db="EMBL/GenBank/DDBJ databases">
        <title>In-depth cultivation of the pig gut microbiome towards novel bacterial diversity and tailored functional studies.</title>
        <authorList>
            <person name="Wylensek D."/>
            <person name="Hitch T.C.A."/>
            <person name="Clavel T."/>
        </authorList>
    </citation>
    <scope>NUCLEOTIDE SEQUENCE [LARGE SCALE GENOMIC DNA]</scope>
    <source>
        <strain evidence="2 3">WB03_NA08</strain>
    </source>
</reference>
<proteinExistence type="predicted"/>
<evidence type="ECO:0000313" key="2">
    <source>
        <dbReference type="EMBL" id="MSS84279.1"/>
    </source>
</evidence>
<keyword evidence="1" id="KW-0472">Membrane</keyword>